<dbReference type="InterPro" id="IPR010723">
    <property type="entry name" value="HemN_C"/>
</dbReference>
<evidence type="ECO:0000256" key="14">
    <source>
        <dbReference type="PIRNR" id="PIRNR000167"/>
    </source>
</evidence>
<keyword evidence="5 14" id="KW-0004">4Fe-4S</keyword>
<proteinExistence type="inferred from homology"/>
<dbReference type="InterPro" id="IPR007197">
    <property type="entry name" value="rSAM"/>
</dbReference>
<evidence type="ECO:0000256" key="8">
    <source>
        <dbReference type="ARBA" id="ARBA00022723"/>
    </source>
</evidence>
<keyword evidence="9 14" id="KW-0560">Oxidoreductase</keyword>
<evidence type="ECO:0000256" key="16">
    <source>
        <dbReference type="PIRSR" id="PIRSR000167-2"/>
    </source>
</evidence>
<dbReference type="InterPro" id="IPR004558">
    <property type="entry name" value="Coprogen_oxidase_HemN"/>
</dbReference>
<dbReference type="CDD" id="cd01335">
    <property type="entry name" value="Radical_SAM"/>
    <property type="match status" value="1"/>
</dbReference>
<feature type="binding site" evidence="15">
    <location>
        <position position="342"/>
    </location>
    <ligand>
        <name>S-adenosyl-L-methionine</name>
        <dbReference type="ChEBI" id="CHEBI:59789"/>
        <label>1</label>
    </ligand>
</feature>
<dbReference type="RefSeq" id="WP_434028848.1">
    <property type="nucleotide sequence ID" value="NZ_BNBA01000007.1"/>
</dbReference>
<comment type="pathway">
    <text evidence="2 14">Porphyrin-containing compound metabolism; protoporphyrin-IX biosynthesis; protoporphyrinogen-IX from coproporphyrinogen-III (AdoMet route): step 1/1.</text>
</comment>
<dbReference type="EC" id="1.3.98.3" evidence="14"/>
<evidence type="ECO:0000256" key="9">
    <source>
        <dbReference type="ARBA" id="ARBA00023002"/>
    </source>
</evidence>
<dbReference type="EMBL" id="BNBA01000007">
    <property type="protein sequence ID" value="GHH51032.1"/>
    <property type="molecule type" value="Genomic_DNA"/>
</dbReference>
<dbReference type="GO" id="GO:0004109">
    <property type="term" value="F:coproporphyrinogen oxidase activity"/>
    <property type="evidence" value="ECO:0007669"/>
    <property type="project" value="InterPro"/>
</dbReference>
<keyword evidence="12 14" id="KW-0627">Porphyrin biosynthesis</keyword>
<feature type="binding site" evidence="15">
    <location>
        <position position="197"/>
    </location>
    <ligand>
        <name>S-adenosyl-L-methionine</name>
        <dbReference type="ChEBI" id="CHEBI:59789"/>
        <label>2</label>
    </ligand>
</feature>
<protein>
    <recommendedName>
        <fullName evidence="14">Coproporphyrinogen-III oxidase</fullName>
        <ecNumber evidence="14">1.3.98.3</ecNumber>
    </recommendedName>
</protein>
<feature type="binding site" evidence="15">
    <location>
        <position position="256"/>
    </location>
    <ligand>
        <name>S-adenosyl-L-methionine</name>
        <dbReference type="ChEBI" id="CHEBI:59789"/>
        <label>2</label>
    </ligand>
</feature>
<reference evidence="18" key="1">
    <citation type="journal article" date="2014" name="Int. J. Syst. Evol. Microbiol.">
        <title>Complete genome sequence of Corynebacterium casei LMG S-19264T (=DSM 44701T), isolated from a smear-ripened cheese.</title>
        <authorList>
            <consortium name="US DOE Joint Genome Institute (JGI-PGF)"/>
            <person name="Walter F."/>
            <person name="Albersmeier A."/>
            <person name="Kalinowski J."/>
            <person name="Ruckert C."/>
        </authorList>
    </citation>
    <scope>NUCLEOTIDE SEQUENCE</scope>
    <source>
        <strain evidence="18">JCM 13306</strain>
    </source>
</reference>
<feature type="binding site" evidence="15">
    <location>
        <begin position="124"/>
        <end position="125"/>
    </location>
    <ligand>
        <name>S-adenosyl-L-methionine</name>
        <dbReference type="ChEBI" id="CHEBI:59789"/>
        <label>2</label>
    </ligand>
</feature>
<evidence type="ECO:0000256" key="2">
    <source>
        <dbReference type="ARBA" id="ARBA00004785"/>
    </source>
</evidence>
<accession>A0A919F7B7</accession>
<dbReference type="FunFam" id="1.10.10.920:FF:000001">
    <property type="entry name" value="Coproporphyrinogen-III oxidase"/>
    <property type="match status" value="1"/>
</dbReference>
<evidence type="ECO:0000256" key="5">
    <source>
        <dbReference type="ARBA" id="ARBA00022485"/>
    </source>
</evidence>
<comment type="cofactor">
    <cofactor evidence="14 16">
        <name>[4Fe-4S] cluster</name>
        <dbReference type="ChEBI" id="CHEBI:49883"/>
    </cofactor>
    <text evidence="14 16">Binds 1 [4Fe-4S] cluster. The cluster is coordinated with 3 cysteines and an exchangeable S-adenosyl-L-methionine.</text>
</comment>
<organism evidence="18 19">
    <name type="scientific">Xanthomonas boreopolis</name>
    <dbReference type="NCBI Taxonomy" id="86183"/>
    <lineage>
        <taxon>Bacteria</taxon>
        <taxon>Pseudomonadati</taxon>
        <taxon>Pseudomonadota</taxon>
        <taxon>Gammaproteobacteria</taxon>
        <taxon>Lysobacterales</taxon>
        <taxon>Lysobacteraceae</taxon>
        <taxon>Xanthomonas</taxon>
    </lineage>
</organism>
<evidence type="ECO:0000259" key="17">
    <source>
        <dbReference type="PROSITE" id="PS51918"/>
    </source>
</evidence>
<keyword evidence="10 14" id="KW-0408">Iron</keyword>
<dbReference type="SFLD" id="SFLDS00029">
    <property type="entry name" value="Radical_SAM"/>
    <property type="match status" value="1"/>
</dbReference>
<keyword evidence="6 14" id="KW-0963">Cytoplasm</keyword>
<feature type="binding site" evidence="15">
    <location>
        <position position="66"/>
    </location>
    <ligand>
        <name>S-adenosyl-L-methionine</name>
        <dbReference type="ChEBI" id="CHEBI:59789"/>
        <label>1</label>
    </ligand>
</feature>
<evidence type="ECO:0000256" key="13">
    <source>
        <dbReference type="ARBA" id="ARBA00048321"/>
    </source>
</evidence>
<dbReference type="Pfam" id="PF06969">
    <property type="entry name" value="HemN_C"/>
    <property type="match status" value="1"/>
</dbReference>
<dbReference type="InterPro" id="IPR006638">
    <property type="entry name" value="Elp3/MiaA/NifB-like_rSAM"/>
</dbReference>
<evidence type="ECO:0000256" key="4">
    <source>
        <dbReference type="ARBA" id="ARBA00011245"/>
    </source>
</evidence>
<comment type="subcellular location">
    <subcellularLocation>
        <location evidence="1 14">Cytoplasm</location>
    </subcellularLocation>
</comment>
<keyword evidence="19" id="KW-1185">Reference proteome</keyword>
<dbReference type="InterPro" id="IPR034505">
    <property type="entry name" value="Coproporphyrinogen-III_oxidase"/>
</dbReference>
<evidence type="ECO:0000313" key="18">
    <source>
        <dbReference type="EMBL" id="GHH51032.1"/>
    </source>
</evidence>
<evidence type="ECO:0000256" key="3">
    <source>
        <dbReference type="ARBA" id="ARBA00005493"/>
    </source>
</evidence>
<evidence type="ECO:0000256" key="6">
    <source>
        <dbReference type="ARBA" id="ARBA00022490"/>
    </source>
</evidence>
<dbReference type="Proteomes" id="UP000623958">
    <property type="component" value="Unassembled WGS sequence"/>
</dbReference>
<dbReference type="InterPro" id="IPR058240">
    <property type="entry name" value="rSAM_sf"/>
</dbReference>
<dbReference type="Pfam" id="PF04055">
    <property type="entry name" value="Radical_SAM"/>
    <property type="match status" value="1"/>
</dbReference>
<feature type="binding site" evidence="16">
    <location>
        <position position="76"/>
    </location>
    <ligand>
        <name>[4Fe-4S] cluster</name>
        <dbReference type="ChEBI" id="CHEBI:49883"/>
        <note>4Fe-4S-S-AdoMet</note>
    </ligand>
</feature>
<dbReference type="SFLD" id="SFLDG01065">
    <property type="entry name" value="anaerobic_coproporphyrinogen-I"/>
    <property type="match status" value="1"/>
</dbReference>
<evidence type="ECO:0000256" key="10">
    <source>
        <dbReference type="ARBA" id="ARBA00023004"/>
    </source>
</evidence>
<evidence type="ECO:0000256" key="15">
    <source>
        <dbReference type="PIRSR" id="PIRSR000167-1"/>
    </source>
</evidence>
<comment type="subunit">
    <text evidence="4">Monomer.</text>
</comment>
<comment type="similarity">
    <text evidence="3 14">Belongs to the anaerobic coproporphyrinogen-III oxidase family.</text>
</comment>
<reference evidence="18" key="2">
    <citation type="submission" date="2020-09" db="EMBL/GenBank/DDBJ databases">
        <authorList>
            <person name="Sun Q."/>
            <person name="Ohkuma M."/>
        </authorList>
    </citation>
    <scope>NUCLEOTIDE SEQUENCE</scope>
    <source>
        <strain evidence="18">JCM 13306</strain>
    </source>
</reference>
<keyword evidence="7 14" id="KW-0949">S-adenosyl-L-methionine</keyword>
<dbReference type="Gene3D" id="3.30.750.200">
    <property type="match status" value="1"/>
</dbReference>
<sequence length="469" mass="51917">METPDLPPMPAWNFDPGLLRRHDRPGPRYTSYPTAPHFRADFDAAQLRRAVIRSQARWPGRPLSLYVHVPYCSHPCFYCGCNRVITRDRGRGEAYVRRVLREAEMLAALLDPRREVVQVHLGGGTPNFLSPALIGELMAGLGRHFRFDASPGRDVSIELDPRQACRGDIAALAAIGFNRVSLGVQDFDPDVQRAINRIQGVQETLSLIEACRQHGIRSVNVDLVYGLPRQNLQGFSRTLDAVVSTRPDRLAIYGYAHLPQVFRAQRKIADADLPDPELKLALLGSAVRTLSGAGYQYIGMDHFALPEDELAQAQRRGDLHRNFMGYTTHAGTDLLGLGASAISHVGDSYSQNPKGLPQWEAAIDEGRLPAWRGLVLSQDDQVRADLIQRLMCQGEIDVGAIEAAYGLDFRSRFDAELRALAPLADDGLVGVEPGRVRVTDAGRPLVRLVAMCFDRYLQAPRQAAYSKAI</sequence>
<feature type="binding site" evidence="16">
    <location>
        <position position="72"/>
    </location>
    <ligand>
        <name>[4Fe-4S] cluster</name>
        <dbReference type="ChEBI" id="CHEBI:49883"/>
        <note>4Fe-4S-S-AdoMet</note>
    </ligand>
</feature>
<dbReference type="SUPFAM" id="SSF102114">
    <property type="entry name" value="Radical SAM enzymes"/>
    <property type="match status" value="1"/>
</dbReference>
<comment type="catalytic activity">
    <reaction evidence="13 14">
        <text>coproporphyrinogen III + 2 S-adenosyl-L-methionine = protoporphyrinogen IX + 2 5'-deoxyadenosine + 2 L-methionine + 2 CO2</text>
        <dbReference type="Rhea" id="RHEA:15425"/>
        <dbReference type="ChEBI" id="CHEBI:16526"/>
        <dbReference type="ChEBI" id="CHEBI:17319"/>
        <dbReference type="ChEBI" id="CHEBI:57307"/>
        <dbReference type="ChEBI" id="CHEBI:57309"/>
        <dbReference type="ChEBI" id="CHEBI:57844"/>
        <dbReference type="ChEBI" id="CHEBI:59789"/>
        <dbReference type="EC" id="1.3.98.3"/>
    </reaction>
</comment>
<dbReference type="GO" id="GO:0051989">
    <property type="term" value="F:coproporphyrinogen dehydrogenase activity"/>
    <property type="evidence" value="ECO:0007669"/>
    <property type="project" value="UniProtKB-EC"/>
</dbReference>
<evidence type="ECO:0000256" key="7">
    <source>
        <dbReference type="ARBA" id="ARBA00022691"/>
    </source>
</evidence>
<evidence type="ECO:0000256" key="12">
    <source>
        <dbReference type="ARBA" id="ARBA00023244"/>
    </source>
</evidence>
<feature type="binding site" evidence="15">
    <location>
        <position position="222"/>
    </location>
    <ligand>
        <name>S-adenosyl-L-methionine</name>
        <dbReference type="ChEBI" id="CHEBI:59789"/>
        <label>2</label>
    </ligand>
</feature>
<feature type="binding site" evidence="15">
    <location>
        <position position="185"/>
    </location>
    <ligand>
        <name>S-adenosyl-L-methionine</name>
        <dbReference type="ChEBI" id="CHEBI:59789"/>
        <label>2</label>
    </ligand>
</feature>
<keyword evidence="8 14" id="KW-0479">Metal-binding</keyword>
<comment type="caution">
    <text evidence="18">The sequence shown here is derived from an EMBL/GenBank/DDBJ whole genome shotgun (WGS) entry which is preliminary data.</text>
</comment>
<dbReference type="NCBIfam" id="TIGR00538">
    <property type="entry name" value="hemN"/>
    <property type="match status" value="1"/>
</dbReference>
<dbReference type="Gene3D" id="1.10.10.920">
    <property type="match status" value="1"/>
</dbReference>
<dbReference type="PANTHER" id="PTHR13932">
    <property type="entry name" value="COPROPORPHYRINIGEN III OXIDASE"/>
    <property type="match status" value="1"/>
</dbReference>
<feature type="binding site" evidence="16">
    <location>
        <position position="79"/>
    </location>
    <ligand>
        <name>[4Fe-4S] cluster</name>
        <dbReference type="ChEBI" id="CHEBI:49883"/>
        <note>4Fe-4S-S-AdoMet</note>
    </ligand>
</feature>
<evidence type="ECO:0000256" key="1">
    <source>
        <dbReference type="ARBA" id="ARBA00004496"/>
    </source>
</evidence>
<dbReference type="GO" id="GO:0051539">
    <property type="term" value="F:4 iron, 4 sulfur cluster binding"/>
    <property type="evidence" value="ECO:0007669"/>
    <property type="project" value="UniProtKB-KW"/>
</dbReference>
<dbReference type="GO" id="GO:0046872">
    <property type="term" value="F:metal ion binding"/>
    <property type="evidence" value="ECO:0007669"/>
    <property type="project" value="UniProtKB-KW"/>
</dbReference>
<feature type="binding site" evidence="15">
    <location>
        <begin position="78"/>
        <end position="80"/>
    </location>
    <ligand>
        <name>S-adenosyl-L-methionine</name>
        <dbReference type="ChEBI" id="CHEBI:59789"/>
        <label>2</label>
    </ligand>
</feature>
<dbReference type="GO" id="GO:0005737">
    <property type="term" value="C:cytoplasm"/>
    <property type="evidence" value="ECO:0007669"/>
    <property type="project" value="UniProtKB-SubCell"/>
</dbReference>
<dbReference type="GO" id="GO:0006782">
    <property type="term" value="P:protoporphyrinogen IX biosynthetic process"/>
    <property type="evidence" value="ECO:0007669"/>
    <property type="project" value="TreeGrafter"/>
</dbReference>
<dbReference type="PANTHER" id="PTHR13932:SF6">
    <property type="entry name" value="OXYGEN-INDEPENDENT COPROPORPHYRINOGEN III OXIDASE"/>
    <property type="match status" value="1"/>
</dbReference>
<dbReference type="SMART" id="SM00729">
    <property type="entry name" value="Elp3"/>
    <property type="match status" value="1"/>
</dbReference>
<name>A0A919F7B7_9XANT</name>
<evidence type="ECO:0000313" key="19">
    <source>
        <dbReference type="Proteomes" id="UP000623958"/>
    </source>
</evidence>
<dbReference type="PROSITE" id="PS51918">
    <property type="entry name" value="RADICAL_SAM"/>
    <property type="match status" value="1"/>
</dbReference>
<dbReference type="AlphaFoldDB" id="A0A919F7B7"/>
<feature type="binding site" evidence="15">
    <location>
        <position position="158"/>
    </location>
    <ligand>
        <name>S-adenosyl-L-methionine</name>
        <dbReference type="ChEBI" id="CHEBI:59789"/>
        <label>1</label>
    </ligand>
</feature>
<gene>
    <name evidence="18" type="ORF">GCM10009090_12730</name>
</gene>
<feature type="binding site" evidence="15">
    <location>
        <position position="123"/>
    </location>
    <ligand>
        <name>S-adenosyl-L-methionine</name>
        <dbReference type="ChEBI" id="CHEBI:59789"/>
        <label>1</label>
    </ligand>
</feature>
<feature type="domain" description="Radical SAM core" evidence="17">
    <location>
        <begin position="57"/>
        <end position="293"/>
    </location>
</feature>
<evidence type="ECO:0000256" key="11">
    <source>
        <dbReference type="ARBA" id="ARBA00023014"/>
    </source>
</evidence>
<keyword evidence="11 14" id="KW-0411">Iron-sulfur</keyword>
<dbReference type="PIRSF" id="PIRSF000167">
    <property type="entry name" value="HemN"/>
    <property type="match status" value="1"/>
</dbReference>